<dbReference type="PANTHER" id="PTHR11161">
    <property type="entry name" value="O-ACYLTRANSFERASE"/>
    <property type="match status" value="1"/>
</dbReference>
<accession>A0AAV2ADB0</accession>
<dbReference type="InterPro" id="IPR052728">
    <property type="entry name" value="O2_lipid_transport_reg"/>
</dbReference>
<dbReference type="EMBL" id="CAXIEN010000133">
    <property type="protein sequence ID" value="CAL1280533.1"/>
    <property type="molecule type" value="Genomic_DNA"/>
</dbReference>
<evidence type="ECO:0000313" key="3">
    <source>
        <dbReference type="EMBL" id="CAL1280533.1"/>
    </source>
</evidence>
<feature type="transmembrane region" description="Helical" evidence="1">
    <location>
        <begin position="444"/>
        <end position="468"/>
    </location>
</feature>
<sequence>MLSRFFFIKLYYYFYYNYYLKTITDISISHKLRFISKMKNSTFSSCNGVPWQATILCLSLYFKDKMQAAIQEPEIIHDKAPKKLTEEAIFMIYIMLISAGLAILGSSVTAYEFFFQDKERKFESRKNGYKENASEIAISISKENKLSENHAFLESCKSFLKCFCVLKNGSKILSTTSTKGQIDCFHGMRFLGNVWVIVFHTEYTNIGLLRNIEEMRPLLDWRASQLLLNGGFSVDVFFAISGFLNAKAFFNKYRRSSGNISWFYFYFKRFIRLTPVYMLVLGFNTTLLSYTGTGILWPTFNTNPICQKDWWWYLLYINNFEESAKSCLPLCWYTAADMQLYIISPLFLVSLIRWPRLAYALIFACITGSSVTSFLLTYKYNLMDGYSRFEFHLDDLKNYTINYWEYFDTLYMKPYARIIPYLVGILLTDYLYKRDLNNGNGAKRLSTITLICGWSLTAVSMWTCFFSLYKKEEILIVTAIYNAIKYLLFSFILAWVIHLILTGHLEFFNKCLSWRFFFPLSRLSYCAYLIHPLILTRLSLQSQDFMDLSCTSTIWLYSYVFVLTYGVSFIASVLFEVPVLNLLDWFSEKKIKENSSVTSFCSIFNHVKHV</sequence>
<feature type="transmembrane region" description="Helical" evidence="1">
    <location>
        <begin position="88"/>
        <end position="111"/>
    </location>
</feature>
<feature type="transmembrane region" description="Helical" evidence="1">
    <location>
        <begin position="359"/>
        <end position="378"/>
    </location>
</feature>
<keyword evidence="4" id="KW-1185">Reference proteome</keyword>
<organism evidence="3 4">
    <name type="scientific">Larinioides sclopetarius</name>
    <dbReference type="NCBI Taxonomy" id="280406"/>
    <lineage>
        <taxon>Eukaryota</taxon>
        <taxon>Metazoa</taxon>
        <taxon>Ecdysozoa</taxon>
        <taxon>Arthropoda</taxon>
        <taxon>Chelicerata</taxon>
        <taxon>Arachnida</taxon>
        <taxon>Araneae</taxon>
        <taxon>Araneomorphae</taxon>
        <taxon>Entelegynae</taxon>
        <taxon>Araneoidea</taxon>
        <taxon>Araneidae</taxon>
        <taxon>Larinioides</taxon>
    </lineage>
</organism>
<feature type="transmembrane region" description="Helical" evidence="1">
    <location>
        <begin position="270"/>
        <end position="290"/>
    </location>
</feature>
<proteinExistence type="predicted"/>
<keyword evidence="1" id="KW-1133">Transmembrane helix</keyword>
<evidence type="ECO:0000313" key="4">
    <source>
        <dbReference type="Proteomes" id="UP001497382"/>
    </source>
</evidence>
<gene>
    <name evidence="3" type="ORF">LARSCL_LOCUS11028</name>
</gene>
<dbReference type="Pfam" id="PF01757">
    <property type="entry name" value="Acyl_transf_3"/>
    <property type="match status" value="1"/>
</dbReference>
<feature type="transmembrane region" description="Helical" evidence="1">
    <location>
        <begin position="554"/>
        <end position="583"/>
    </location>
</feature>
<protein>
    <recommendedName>
        <fullName evidence="2">Acyltransferase 3 domain-containing protein</fullName>
    </recommendedName>
</protein>
<keyword evidence="1" id="KW-0812">Transmembrane</keyword>
<dbReference type="InterPro" id="IPR002656">
    <property type="entry name" value="Acyl_transf_3_dom"/>
</dbReference>
<evidence type="ECO:0000256" key="1">
    <source>
        <dbReference type="SAM" id="Phobius"/>
    </source>
</evidence>
<feature type="transmembrane region" description="Helical" evidence="1">
    <location>
        <begin position="513"/>
        <end position="534"/>
    </location>
</feature>
<evidence type="ECO:0000259" key="2">
    <source>
        <dbReference type="Pfam" id="PF01757"/>
    </source>
</evidence>
<feature type="domain" description="Acyltransferase 3" evidence="2">
    <location>
        <begin position="185"/>
        <end position="572"/>
    </location>
</feature>
<reference evidence="3 4" key="1">
    <citation type="submission" date="2024-04" db="EMBL/GenBank/DDBJ databases">
        <authorList>
            <person name="Rising A."/>
            <person name="Reimegard J."/>
            <person name="Sonavane S."/>
            <person name="Akerstrom W."/>
            <person name="Nylinder S."/>
            <person name="Hedman E."/>
            <person name="Kallberg Y."/>
        </authorList>
    </citation>
    <scope>NUCLEOTIDE SEQUENCE [LARGE SCALE GENOMIC DNA]</scope>
</reference>
<dbReference type="GO" id="GO:0016747">
    <property type="term" value="F:acyltransferase activity, transferring groups other than amino-acyl groups"/>
    <property type="evidence" value="ECO:0007669"/>
    <property type="project" value="InterPro"/>
</dbReference>
<feature type="transmembrane region" description="Helical" evidence="1">
    <location>
        <begin position="414"/>
        <end position="432"/>
    </location>
</feature>
<feature type="transmembrane region" description="Helical" evidence="1">
    <location>
        <begin position="226"/>
        <end position="250"/>
    </location>
</feature>
<keyword evidence="1" id="KW-0472">Membrane</keyword>
<comment type="caution">
    <text evidence="3">The sequence shown here is derived from an EMBL/GenBank/DDBJ whole genome shotgun (WGS) entry which is preliminary data.</text>
</comment>
<feature type="transmembrane region" description="Helical" evidence="1">
    <location>
        <begin position="474"/>
        <end position="501"/>
    </location>
</feature>
<name>A0AAV2ADB0_9ARAC</name>
<dbReference type="PANTHER" id="PTHR11161:SF69">
    <property type="entry name" value="NOSE RESISTANT TO FLUOXETINE PROTEIN 6-LIKE PROTEIN"/>
    <property type="match status" value="1"/>
</dbReference>
<dbReference type="Proteomes" id="UP001497382">
    <property type="component" value="Unassembled WGS sequence"/>
</dbReference>
<dbReference type="AlphaFoldDB" id="A0AAV2ADB0"/>